<sequence length="49" mass="5250">MPPKKTVEKIPDKATDAEKRQKKLENKAKAAGTSIAEQTAVNAAKKTGK</sequence>
<feature type="region of interest" description="Disordered" evidence="1">
    <location>
        <begin position="1"/>
        <end position="33"/>
    </location>
</feature>
<gene>
    <name evidence="2" type="ORF">PGLA1383_LOCUS4583</name>
</gene>
<reference evidence="2" key="1">
    <citation type="submission" date="2021-02" db="EMBL/GenBank/DDBJ databases">
        <authorList>
            <person name="Dougan E. K."/>
            <person name="Rhodes N."/>
            <person name="Thang M."/>
            <person name="Chan C."/>
        </authorList>
    </citation>
    <scope>NUCLEOTIDE SEQUENCE</scope>
</reference>
<dbReference type="Proteomes" id="UP000654075">
    <property type="component" value="Unassembled WGS sequence"/>
</dbReference>
<evidence type="ECO:0000313" key="3">
    <source>
        <dbReference type="Proteomes" id="UP000654075"/>
    </source>
</evidence>
<dbReference type="AlphaFoldDB" id="A0A813DFU1"/>
<evidence type="ECO:0000256" key="1">
    <source>
        <dbReference type="SAM" id="MobiDB-lite"/>
    </source>
</evidence>
<protein>
    <submittedName>
        <fullName evidence="2">Uncharacterized protein</fullName>
    </submittedName>
</protein>
<proteinExistence type="predicted"/>
<comment type="caution">
    <text evidence="2">The sequence shown here is derived from an EMBL/GenBank/DDBJ whole genome shotgun (WGS) entry which is preliminary data.</text>
</comment>
<organism evidence="2 3">
    <name type="scientific">Polarella glacialis</name>
    <name type="common">Dinoflagellate</name>
    <dbReference type="NCBI Taxonomy" id="89957"/>
    <lineage>
        <taxon>Eukaryota</taxon>
        <taxon>Sar</taxon>
        <taxon>Alveolata</taxon>
        <taxon>Dinophyceae</taxon>
        <taxon>Suessiales</taxon>
        <taxon>Suessiaceae</taxon>
        <taxon>Polarella</taxon>
    </lineage>
</organism>
<accession>A0A813DFU1</accession>
<keyword evidence="3" id="KW-1185">Reference proteome</keyword>
<dbReference type="EMBL" id="CAJNNV010001731">
    <property type="protein sequence ID" value="CAE8585680.1"/>
    <property type="molecule type" value="Genomic_DNA"/>
</dbReference>
<evidence type="ECO:0000313" key="2">
    <source>
        <dbReference type="EMBL" id="CAE8585680.1"/>
    </source>
</evidence>
<name>A0A813DFU1_POLGL</name>
<feature type="compositionally biased region" description="Basic and acidic residues" evidence="1">
    <location>
        <begin position="1"/>
        <end position="28"/>
    </location>
</feature>